<keyword evidence="3" id="KW-1185">Reference proteome</keyword>
<reference evidence="2 3" key="1">
    <citation type="submission" date="2023-09" db="EMBL/GenBank/DDBJ databases">
        <authorList>
            <person name="Rey-Velasco X."/>
        </authorList>
    </citation>
    <scope>NUCLEOTIDE SEQUENCE [LARGE SCALE GENOMIC DNA]</scope>
    <source>
        <strain evidence="2 3">F158</strain>
    </source>
</reference>
<sequence length="128" mass="13449">MRAILHELTEVERQAPAVAGRLDQDRIAVAGHSLGGFTCSLLLGVRLQDDDVSDARIRAGILLASQGRGGADLTSENAARFLFFGVEFRGINAPTLVVCGADDDPTSRLGGPDWHADPFHGAPGADSL</sequence>
<accession>A0ABU3DJ92</accession>
<proteinExistence type="predicted"/>
<dbReference type="SUPFAM" id="SSF53474">
    <property type="entry name" value="alpha/beta-Hydrolases"/>
    <property type="match status" value="1"/>
</dbReference>
<protein>
    <recommendedName>
        <fullName evidence="4">Fungal lipase-like domain-containing protein</fullName>
    </recommendedName>
</protein>
<evidence type="ECO:0008006" key="4">
    <source>
        <dbReference type="Google" id="ProtNLM"/>
    </source>
</evidence>
<evidence type="ECO:0000313" key="2">
    <source>
        <dbReference type="EMBL" id="MDT0683653.1"/>
    </source>
</evidence>
<name>A0ABU3DJ92_9RHOB</name>
<gene>
    <name evidence="2" type="ORF">RM543_13240</name>
</gene>
<comment type="caution">
    <text evidence="2">The sequence shown here is derived from an EMBL/GenBank/DDBJ whole genome shotgun (WGS) entry which is preliminary data.</text>
</comment>
<feature type="region of interest" description="Disordered" evidence="1">
    <location>
        <begin position="107"/>
        <end position="128"/>
    </location>
</feature>
<dbReference type="RefSeq" id="WP_311692400.1">
    <property type="nucleotide sequence ID" value="NZ_JAVRHL010000003.1"/>
</dbReference>
<dbReference type="Proteomes" id="UP001265259">
    <property type="component" value="Unassembled WGS sequence"/>
</dbReference>
<dbReference type="EMBL" id="JAVRHL010000003">
    <property type="protein sequence ID" value="MDT0683653.1"/>
    <property type="molecule type" value="Genomic_DNA"/>
</dbReference>
<dbReference type="Gene3D" id="3.40.50.1820">
    <property type="entry name" value="alpha/beta hydrolase"/>
    <property type="match status" value="1"/>
</dbReference>
<organism evidence="2 3">
    <name type="scientific">Tropicimonas omnivorans</name>
    <dbReference type="NCBI Taxonomy" id="3075590"/>
    <lineage>
        <taxon>Bacteria</taxon>
        <taxon>Pseudomonadati</taxon>
        <taxon>Pseudomonadota</taxon>
        <taxon>Alphaproteobacteria</taxon>
        <taxon>Rhodobacterales</taxon>
        <taxon>Roseobacteraceae</taxon>
        <taxon>Tropicimonas</taxon>
    </lineage>
</organism>
<dbReference type="InterPro" id="IPR029058">
    <property type="entry name" value="AB_hydrolase_fold"/>
</dbReference>
<evidence type="ECO:0000256" key="1">
    <source>
        <dbReference type="SAM" id="MobiDB-lite"/>
    </source>
</evidence>
<evidence type="ECO:0000313" key="3">
    <source>
        <dbReference type="Proteomes" id="UP001265259"/>
    </source>
</evidence>